<organism evidence="1 2">
    <name type="scientific">Pseudomonas simiae</name>
    <dbReference type="NCBI Taxonomy" id="321846"/>
    <lineage>
        <taxon>Bacteria</taxon>
        <taxon>Pseudomonadati</taxon>
        <taxon>Pseudomonadota</taxon>
        <taxon>Gammaproteobacteria</taxon>
        <taxon>Pseudomonadales</taxon>
        <taxon>Pseudomonadaceae</taxon>
        <taxon>Pseudomonas</taxon>
    </lineage>
</organism>
<proteinExistence type="predicted"/>
<dbReference type="EMBL" id="WKCM01000008">
    <property type="protein sequence ID" value="MCF5318017.1"/>
    <property type="molecule type" value="Genomic_DNA"/>
</dbReference>
<name>A0ABS9FZ15_9PSED</name>
<accession>A0ABS9FZ15</accession>
<gene>
    <name evidence="1" type="ORF">GIW13_06915</name>
</gene>
<evidence type="ECO:0000313" key="2">
    <source>
        <dbReference type="Proteomes" id="UP000814078"/>
    </source>
</evidence>
<sequence>MEEDFMGMQKGKIYLFDHPTLQGYRIIDGWVKLHGKDVGVVGKNNGALRFYPEGVIDFHAHLPDLPKEWKKSIIIHGLTAVLPSEELIALYEMHSERPSSIEKRRAEALRYEAAFNDMANGIFDEVKGYLNENHDPAAVKRFYSLLISFKSRMGRDASSPSLNGFLLGLQAASILDEKQSQLISGKINQLHELGGIYSDYISNR</sequence>
<reference evidence="1 2" key="1">
    <citation type="submission" date="2019-11" db="EMBL/GenBank/DDBJ databases">
        <title>Epiphytic Pseudomonas syringae from cherry orchards.</title>
        <authorList>
            <person name="Hulin M.T."/>
        </authorList>
    </citation>
    <scope>NUCLEOTIDE SEQUENCE [LARGE SCALE GENOMIC DNA]</scope>
    <source>
        <strain evidence="1 2">PA-5-11C</strain>
    </source>
</reference>
<protein>
    <submittedName>
        <fullName evidence="1">Uncharacterized protein</fullName>
    </submittedName>
</protein>
<dbReference type="RefSeq" id="WP_236298251.1">
    <property type="nucleotide sequence ID" value="NZ_WKCH01000051.1"/>
</dbReference>
<dbReference type="Proteomes" id="UP000814078">
    <property type="component" value="Unassembled WGS sequence"/>
</dbReference>
<keyword evidence="2" id="KW-1185">Reference proteome</keyword>
<evidence type="ECO:0000313" key="1">
    <source>
        <dbReference type="EMBL" id="MCF5318017.1"/>
    </source>
</evidence>
<comment type="caution">
    <text evidence="1">The sequence shown here is derived from an EMBL/GenBank/DDBJ whole genome shotgun (WGS) entry which is preliminary data.</text>
</comment>